<protein>
    <submittedName>
        <fullName evidence="2">Heme-binding domain-containing protein</fullName>
    </submittedName>
</protein>
<dbReference type="InterPro" id="IPR038142">
    <property type="entry name" value="Cytochrome_P460_sp"/>
</dbReference>
<dbReference type="InterPro" id="IPR032033">
    <property type="entry name" value="Cytochrome_P460"/>
</dbReference>
<feature type="domain" description="Haem-binding" evidence="1">
    <location>
        <begin position="13"/>
        <end position="143"/>
    </location>
</feature>
<reference evidence="3" key="1">
    <citation type="submission" date="2020-04" db="EMBL/GenBank/DDBJ databases">
        <authorList>
            <person name="Kittiwongwattana C."/>
        </authorList>
    </citation>
    <scope>NUCLEOTIDE SEQUENCE [LARGE SCALE GENOMIC DNA]</scope>
    <source>
        <strain evidence="3">1310</strain>
    </source>
</reference>
<dbReference type="Proteomes" id="UP000502421">
    <property type="component" value="Chromosome"/>
</dbReference>
<evidence type="ECO:0000313" key="3">
    <source>
        <dbReference type="Proteomes" id="UP000502421"/>
    </source>
</evidence>
<evidence type="ECO:0000313" key="2">
    <source>
        <dbReference type="EMBL" id="QJB30151.1"/>
    </source>
</evidence>
<dbReference type="Pfam" id="PF16694">
    <property type="entry name" value="Cytochrome_P460"/>
    <property type="match status" value="1"/>
</dbReference>
<dbReference type="RefSeq" id="WP_168802437.1">
    <property type="nucleotide sequence ID" value="NZ_CP051205.1"/>
</dbReference>
<gene>
    <name evidence="2" type="ORF">HF329_02020</name>
</gene>
<accession>A0AAE7D6K9</accession>
<dbReference type="KEGG" id="coy:HF329_02020"/>
<dbReference type="AlphaFoldDB" id="A0AAE7D6K9"/>
<name>A0AAE7D6K9_9BACT</name>
<dbReference type="CDD" id="cd20753">
    <property type="entry name" value="cyt_P460_Mc-like"/>
    <property type="match status" value="1"/>
</dbReference>
<organism evidence="2 3">
    <name type="scientific">Chitinophaga oryzae</name>
    <dbReference type="NCBI Taxonomy" id="2725414"/>
    <lineage>
        <taxon>Bacteria</taxon>
        <taxon>Pseudomonadati</taxon>
        <taxon>Bacteroidota</taxon>
        <taxon>Chitinophagia</taxon>
        <taxon>Chitinophagales</taxon>
        <taxon>Chitinophagaceae</taxon>
        <taxon>Chitinophaga</taxon>
    </lineage>
</organism>
<evidence type="ECO:0000259" key="1">
    <source>
        <dbReference type="SMART" id="SM01235"/>
    </source>
</evidence>
<dbReference type="EMBL" id="CP051205">
    <property type="protein sequence ID" value="QJB30151.1"/>
    <property type="molecule type" value="Genomic_DNA"/>
</dbReference>
<proteinExistence type="predicted"/>
<sequence>MKNKKTKVILVVFTVLLLVQFVRPNISNQYPSTPPETFPNDVAAILQRSCYDCHSNTVHLRWFDRITPVNWLVADHVKRGRSVLNFSLWDKMEKPEQAAKLWESVNQVIAGVMPLESYTSLHPEAKITAGDLQVLKKYVITLAPKQRPDTAKNKTQENQYSQWVASAKNTPAKLPEAPNGVQYIPEYKDWTPISTTLRVDNGTIRIIYGNDIAVKAIRQHQTNPWPNGSILAKVAWDQLTTAEGNITAGAFKQVEYMIKDKEKYASTEGWGWARFKTPALKPYGANALFTTECINCHRPVKNNDFVFTAPIQH</sequence>
<dbReference type="Pfam" id="PF14376">
    <property type="entry name" value="Haem_bd"/>
    <property type="match status" value="1"/>
</dbReference>
<dbReference type="Gene3D" id="3.50.70.20">
    <property type="entry name" value="Cytochrome P460"/>
    <property type="match status" value="1"/>
</dbReference>
<dbReference type="InterPro" id="IPR025992">
    <property type="entry name" value="Haem-bd"/>
</dbReference>
<dbReference type="SMART" id="SM01235">
    <property type="entry name" value="Haem_bd"/>
    <property type="match status" value="1"/>
</dbReference>